<feature type="transmembrane region" description="Helical" evidence="8">
    <location>
        <begin position="325"/>
        <end position="350"/>
    </location>
</feature>
<keyword evidence="7 8" id="KW-0472">Membrane</keyword>
<keyword evidence="5 8" id="KW-0812">Transmembrane</keyword>
<feature type="transmembrane region" description="Helical" evidence="8">
    <location>
        <begin position="285"/>
        <end position="305"/>
    </location>
</feature>
<feature type="transmembrane region" description="Helical" evidence="8">
    <location>
        <begin position="495"/>
        <end position="513"/>
    </location>
</feature>
<evidence type="ECO:0000259" key="9">
    <source>
        <dbReference type="PROSITE" id="PS50928"/>
    </source>
</evidence>
<evidence type="ECO:0000256" key="3">
    <source>
        <dbReference type="ARBA" id="ARBA00022475"/>
    </source>
</evidence>
<feature type="transmembrane region" description="Helical" evidence="8">
    <location>
        <begin position="441"/>
        <end position="462"/>
    </location>
</feature>
<evidence type="ECO:0000256" key="1">
    <source>
        <dbReference type="ARBA" id="ARBA00004429"/>
    </source>
</evidence>
<keyword evidence="6 8" id="KW-1133">Transmembrane helix</keyword>
<sequence length="530" mass="57368">MQTVKFPNNTSSLNSYRAKNRTSNSFLAFLVTLVIALVLIPIFYLVTRASQKSLDQIQDLLFRQKTFDVIATTSLLVLMVVLLTAFFGVLIAAGLHFVDMPYRAALLIFAVLPLAIPSYVFTYTWIALIPSFSGFMAAVFILFLTTLPYVILATLAGLRRVDGSQIEVARSFGLTHWQIFFKVVLPQIRGHISGGVLLVGLYTMSDFGAVSLLNVETLTVTIQNMYRASYDRNAAAVISLVLVALSALFVIGDERFKSKTLRNKSIKTTSLKTYLINRISFQATVFSAIFVYALLAVLVPVYVLLSRFLSNPVAVDLSSLLNASVSTILVALLGAGIALILSAPIGALLSEKSTYFSRFTNRAILIGHALPGVVIGLALVSFGSKVSFIYQTTFLLAFSYALLFLAKSVASMTASLARVPGGTKEVAATLGMNKWAVLKNVVTPIAAPGIALGTTLVFLTAMKELPATLMLRPTGFETLATQIWSSASISRFNEAAPYALILLIIAAIPTFILSRPDKADKPLSTQEIGN</sequence>
<dbReference type="Pfam" id="PF00528">
    <property type="entry name" value="BPD_transp_1"/>
    <property type="match status" value="2"/>
</dbReference>
<dbReference type="PROSITE" id="PS50928">
    <property type="entry name" value="ABC_TM1"/>
    <property type="match status" value="2"/>
</dbReference>
<feature type="transmembrane region" description="Helical" evidence="8">
    <location>
        <begin position="179"/>
        <end position="202"/>
    </location>
</feature>
<accession>A0A6J5Z4G5</accession>
<dbReference type="CDD" id="cd06261">
    <property type="entry name" value="TM_PBP2"/>
    <property type="match status" value="2"/>
</dbReference>
<comment type="subcellular location">
    <subcellularLocation>
        <location evidence="1">Cell inner membrane</location>
        <topology evidence="1">Multi-pass membrane protein</topology>
    </subcellularLocation>
</comment>
<feature type="transmembrane region" description="Helical" evidence="8">
    <location>
        <begin position="388"/>
        <end position="406"/>
    </location>
</feature>
<proteinExistence type="predicted"/>
<keyword evidence="4" id="KW-0997">Cell inner membrane</keyword>
<dbReference type="PANTHER" id="PTHR43357:SF3">
    <property type="entry name" value="FE(3+)-TRANSPORT SYSTEM PERMEASE PROTEIN FBPB 2"/>
    <property type="match status" value="1"/>
</dbReference>
<protein>
    <submittedName>
        <fullName evidence="10">Unannotated protein</fullName>
    </submittedName>
</protein>
<dbReference type="GO" id="GO:0055085">
    <property type="term" value="P:transmembrane transport"/>
    <property type="evidence" value="ECO:0007669"/>
    <property type="project" value="InterPro"/>
</dbReference>
<dbReference type="EMBL" id="CAESAC010000066">
    <property type="protein sequence ID" value="CAB4336278.1"/>
    <property type="molecule type" value="Genomic_DNA"/>
</dbReference>
<dbReference type="InterPro" id="IPR035906">
    <property type="entry name" value="MetI-like_sf"/>
</dbReference>
<feature type="transmembrane region" description="Helical" evidence="8">
    <location>
        <begin position="69"/>
        <end position="92"/>
    </location>
</feature>
<feature type="domain" description="ABC transmembrane type-1" evidence="9">
    <location>
        <begin position="324"/>
        <end position="513"/>
    </location>
</feature>
<feature type="transmembrane region" description="Helical" evidence="8">
    <location>
        <begin position="104"/>
        <end position="126"/>
    </location>
</feature>
<gene>
    <name evidence="10" type="ORF">UFOPK4028_00563</name>
</gene>
<feature type="transmembrane region" description="Helical" evidence="8">
    <location>
        <begin position="132"/>
        <end position="158"/>
    </location>
</feature>
<evidence type="ECO:0000256" key="5">
    <source>
        <dbReference type="ARBA" id="ARBA00022692"/>
    </source>
</evidence>
<name>A0A6J5Z4G5_9ZZZZ</name>
<organism evidence="10">
    <name type="scientific">freshwater metagenome</name>
    <dbReference type="NCBI Taxonomy" id="449393"/>
    <lineage>
        <taxon>unclassified sequences</taxon>
        <taxon>metagenomes</taxon>
        <taxon>ecological metagenomes</taxon>
    </lineage>
</organism>
<evidence type="ECO:0000256" key="8">
    <source>
        <dbReference type="SAM" id="Phobius"/>
    </source>
</evidence>
<keyword evidence="2" id="KW-0813">Transport</keyword>
<evidence type="ECO:0000256" key="4">
    <source>
        <dbReference type="ARBA" id="ARBA00022519"/>
    </source>
</evidence>
<evidence type="ECO:0000313" key="10">
    <source>
        <dbReference type="EMBL" id="CAB4336278.1"/>
    </source>
</evidence>
<dbReference type="Gene3D" id="1.10.3720.10">
    <property type="entry name" value="MetI-like"/>
    <property type="match status" value="2"/>
</dbReference>
<evidence type="ECO:0000256" key="7">
    <source>
        <dbReference type="ARBA" id="ARBA00023136"/>
    </source>
</evidence>
<feature type="transmembrane region" description="Helical" evidence="8">
    <location>
        <begin position="234"/>
        <end position="252"/>
    </location>
</feature>
<feature type="domain" description="ABC transmembrane type-1" evidence="9">
    <location>
        <begin position="70"/>
        <end position="251"/>
    </location>
</feature>
<dbReference type="InterPro" id="IPR000515">
    <property type="entry name" value="MetI-like"/>
</dbReference>
<evidence type="ECO:0000256" key="2">
    <source>
        <dbReference type="ARBA" id="ARBA00022448"/>
    </source>
</evidence>
<dbReference type="PANTHER" id="PTHR43357">
    <property type="entry name" value="INNER MEMBRANE ABC TRANSPORTER PERMEASE PROTEIN YDCV"/>
    <property type="match status" value="1"/>
</dbReference>
<dbReference type="AlphaFoldDB" id="A0A6J5Z4G5"/>
<dbReference type="SUPFAM" id="SSF161098">
    <property type="entry name" value="MetI-like"/>
    <property type="match status" value="2"/>
</dbReference>
<evidence type="ECO:0000256" key="6">
    <source>
        <dbReference type="ARBA" id="ARBA00022989"/>
    </source>
</evidence>
<reference evidence="10" key="1">
    <citation type="submission" date="2020-05" db="EMBL/GenBank/DDBJ databases">
        <authorList>
            <person name="Chiriac C."/>
            <person name="Salcher M."/>
            <person name="Ghai R."/>
            <person name="Kavagutti S V."/>
        </authorList>
    </citation>
    <scope>NUCLEOTIDE SEQUENCE</scope>
</reference>
<feature type="transmembrane region" description="Helical" evidence="8">
    <location>
        <begin position="26"/>
        <end position="46"/>
    </location>
</feature>
<dbReference type="GO" id="GO:0005886">
    <property type="term" value="C:plasma membrane"/>
    <property type="evidence" value="ECO:0007669"/>
    <property type="project" value="UniProtKB-SubCell"/>
</dbReference>
<feature type="transmembrane region" description="Helical" evidence="8">
    <location>
        <begin position="362"/>
        <end position="382"/>
    </location>
</feature>
<keyword evidence="3" id="KW-1003">Cell membrane</keyword>